<reference evidence="2 3" key="1">
    <citation type="submission" date="2011-10" db="EMBL/GenBank/DDBJ databases">
        <title>The Genome Sequence of Actinomyces graevenitzii C83.</title>
        <authorList>
            <consortium name="The Broad Institute Genome Sequencing Platform"/>
            <consortium name="The Broad Institute Genome Sequencing Center for Infectious Disease"/>
            <person name="Earl A."/>
            <person name="Ward D."/>
            <person name="Feldgarden M."/>
            <person name="Gevers D."/>
            <person name="Sibley C.D."/>
            <person name="Field T.R."/>
            <person name="Grinwis M."/>
            <person name="Eshaghurshan C.S."/>
            <person name="Surette M.G."/>
            <person name="Young S.K."/>
            <person name="Zeng Q."/>
            <person name="Gargeya S."/>
            <person name="Fitzgerald M."/>
            <person name="Haas B."/>
            <person name="Abouelleil A."/>
            <person name="Alvarado L."/>
            <person name="Arachchi H.M."/>
            <person name="Berlin A."/>
            <person name="Brown A."/>
            <person name="Chapman S.B."/>
            <person name="Chen Z."/>
            <person name="Dunbar C."/>
            <person name="Freedman E."/>
            <person name="Gearin G."/>
            <person name="Goldberg J."/>
            <person name="Griggs A."/>
            <person name="Gujja S."/>
            <person name="Heiman D."/>
            <person name="Howarth C."/>
            <person name="Larson L."/>
            <person name="Lui A."/>
            <person name="MacDonald P.J.P."/>
            <person name="Montmayeur A."/>
            <person name="Murphy C."/>
            <person name="Neiman D."/>
            <person name="Pearson M."/>
            <person name="Priest M."/>
            <person name="Roberts A."/>
            <person name="Saif S."/>
            <person name="Shea T."/>
            <person name="Shenoy N."/>
            <person name="Sisk P."/>
            <person name="Stolte C."/>
            <person name="Sykes S."/>
            <person name="Wortman J."/>
            <person name="Nusbaum C."/>
            <person name="Birren B."/>
        </authorList>
    </citation>
    <scope>NUCLEOTIDE SEQUENCE [LARGE SCALE GENOMIC DNA]</scope>
    <source>
        <strain evidence="2 3">C83</strain>
    </source>
</reference>
<organism evidence="2 3">
    <name type="scientific">Actinomyces graevenitzii C83</name>
    <dbReference type="NCBI Taxonomy" id="435830"/>
    <lineage>
        <taxon>Bacteria</taxon>
        <taxon>Bacillati</taxon>
        <taxon>Actinomycetota</taxon>
        <taxon>Actinomycetes</taxon>
        <taxon>Actinomycetales</taxon>
        <taxon>Actinomycetaceae</taxon>
        <taxon>Actinomyces</taxon>
    </lineage>
</organism>
<dbReference type="Proteomes" id="UP000003822">
    <property type="component" value="Unassembled WGS sequence"/>
</dbReference>
<comment type="caution">
    <text evidence="2">The sequence shown here is derived from an EMBL/GenBank/DDBJ whole genome shotgun (WGS) entry which is preliminary data.</text>
</comment>
<feature type="region of interest" description="Disordered" evidence="1">
    <location>
        <begin position="1"/>
        <end position="33"/>
    </location>
</feature>
<evidence type="ECO:0000256" key="1">
    <source>
        <dbReference type="SAM" id="MobiDB-lite"/>
    </source>
</evidence>
<evidence type="ECO:0000313" key="3">
    <source>
        <dbReference type="Proteomes" id="UP000003822"/>
    </source>
</evidence>
<evidence type="ECO:0000313" key="2">
    <source>
        <dbReference type="EMBL" id="EHM87849.1"/>
    </source>
</evidence>
<dbReference type="HOGENOM" id="CLU_2839800_0_0_11"/>
<sequence length="66" mass="8101">MAKDSEYWDPENSHIEDWQPGQRHWKPGDKMPKFSKKKVNEYVEKRTQDLVDEVLRELDSRYPPRR</sequence>
<feature type="compositionally biased region" description="Basic and acidic residues" evidence="1">
    <location>
        <begin position="1"/>
        <end position="17"/>
    </location>
</feature>
<proteinExistence type="predicted"/>
<accession>G9PGE3</accession>
<dbReference type="EMBL" id="ACRN01000010">
    <property type="protein sequence ID" value="EHM87849.1"/>
    <property type="molecule type" value="Genomic_DNA"/>
</dbReference>
<gene>
    <name evidence="2" type="ORF">HMPREF0045_01309</name>
</gene>
<keyword evidence="3" id="KW-1185">Reference proteome</keyword>
<dbReference type="STRING" id="435830.HMPREF0045_01309"/>
<dbReference type="AlphaFoldDB" id="G9PGE3"/>
<protein>
    <submittedName>
        <fullName evidence="2">Uncharacterized protein</fullName>
    </submittedName>
</protein>
<name>G9PGE3_9ACTO</name>
<dbReference type="RefSeq" id="WP_005986737.1">
    <property type="nucleotide sequence ID" value="NZ_JH470338.1"/>
</dbReference>